<sequence>MTPRESIVAVVTALSLFIALIAGSSLRPQFAANALPEPASWTHQTQNVQAPGGLERPDAVQVISRPGHELEAGSTTTDKKPFHSMWMTRDRPTSWPSLSPPSDWFALPTSFAPQHLPTGRAQRVVDPFGCDDRDILTELCLIRC</sequence>
<evidence type="ECO:0000313" key="2">
    <source>
        <dbReference type="Proteomes" id="UP000003653"/>
    </source>
</evidence>
<accession>D5PGZ9</accession>
<organism evidence="1 2">
    <name type="scientific">Mycobacterium parascrofulaceum ATCC BAA-614</name>
    <dbReference type="NCBI Taxonomy" id="525368"/>
    <lineage>
        <taxon>Bacteria</taxon>
        <taxon>Bacillati</taxon>
        <taxon>Actinomycetota</taxon>
        <taxon>Actinomycetes</taxon>
        <taxon>Mycobacteriales</taxon>
        <taxon>Mycobacteriaceae</taxon>
        <taxon>Mycobacterium</taxon>
        <taxon>Mycobacterium simiae complex</taxon>
    </lineage>
</organism>
<gene>
    <name evidence="1" type="ORF">HMPREF0591_5443</name>
</gene>
<dbReference type="eggNOG" id="ENOG5031XI0">
    <property type="taxonomic scope" value="Bacteria"/>
</dbReference>
<dbReference type="Proteomes" id="UP000003653">
    <property type="component" value="Unassembled WGS sequence"/>
</dbReference>
<comment type="caution">
    <text evidence="1">The sequence shown here is derived from an EMBL/GenBank/DDBJ whole genome shotgun (WGS) entry which is preliminary data.</text>
</comment>
<dbReference type="HOGENOM" id="CLU_144762_0_0_11"/>
<keyword evidence="2" id="KW-1185">Reference proteome</keyword>
<reference evidence="1 2" key="1">
    <citation type="submission" date="2010-04" db="EMBL/GenBank/DDBJ databases">
        <authorList>
            <person name="Muzny D."/>
            <person name="Qin X."/>
            <person name="Deng J."/>
            <person name="Jiang H."/>
            <person name="Liu Y."/>
            <person name="Qu J."/>
            <person name="Song X.-Z."/>
            <person name="Zhang L."/>
            <person name="Thornton R."/>
            <person name="Coyle M."/>
            <person name="Francisco L."/>
            <person name="Jackson L."/>
            <person name="Javaid M."/>
            <person name="Korchina V."/>
            <person name="Kovar C."/>
            <person name="Mata R."/>
            <person name="Mathew T."/>
            <person name="Ngo R."/>
            <person name="Nguyen L."/>
            <person name="Nguyen N."/>
            <person name="Okwuonu G."/>
            <person name="Ongeri F."/>
            <person name="Pham C."/>
            <person name="Simmons D."/>
            <person name="Wilczek-Boney K."/>
            <person name="Hale W."/>
            <person name="Jakkamsetti A."/>
            <person name="Pham P."/>
            <person name="Ruth R."/>
            <person name="San Lucas F."/>
            <person name="Warren J."/>
            <person name="Zhang J."/>
            <person name="Zhao Z."/>
            <person name="Zhou C."/>
            <person name="Zhu D."/>
            <person name="Lee S."/>
            <person name="Bess C."/>
            <person name="Blankenburg K."/>
            <person name="Forbes L."/>
            <person name="Fu Q."/>
            <person name="Gubbala S."/>
            <person name="Hirani K."/>
            <person name="Jayaseelan J.C."/>
            <person name="Lara F."/>
            <person name="Munidasa M."/>
            <person name="Palculict T."/>
            <person name="Patil S."/>
            <person name="Pu L.-L."/>
            <person name="Saada N."/>
            <person name="Tang L."/>
            <person name="Weissenberger G."/>
            <person name="Zhu Y."/>
            <person name="Hemphill L."/>
            <person name="Shang Y."/>
            <person name="Youmans B."/>
            <person name="Ayvaz T."/>
            <person name="Ross M."/>
            <person name="Santibanez J."/>
            <person name="Aqrawi P."/>
            <person name="Gross S."/>
            <person name="Joshi V."/>
            <person name="Fowler G."/>
            <person name="Nazareth L."/>
            <person name="Reid J."/>
            <person name="Worley K."/>
            <person name="Petrosino J."/>
            <person name="Highlander S."/>
            <person name="Gibbs R."/>
        </authorList>
    </citation>
    <scope>NUCLEOTIDE SEQUENCE [LARGE SCALE GENOMIC DNA]</scope>
    <source>
        <strain evidence="1 2">ATCC BAA-614</strain>
    </source>
</reference>
<proteinExistence type="predicted"/>
<evidence type="ECO:0000313" key="1">
    <source>
        <dbReference type="EMBL" id="EFG74606.1"/>
    </source>
</evidence>
<protein>
    <submittedName>
        <fullName evidence="1">Uncharacterized protein</fullName>
    </submittedName>
</protein>
<dbReference type="AlphaFoldDB" id="D5PGZ9"/>
<dbReference type="RefSeq" id="WP_007169431.1">
    <property type="nucleotide sequence ID" value="NZ_GG770554.1"/>
</dbReference>
<dbReference type="EMBL" id="ADNV01000353">
    <property type="protein sequence ID" value="EFG74606.1"/>
    <property type="molecule type" value="Genomic_DNA"/>
</dbReference>
<name>D5PGZ9_9MYCO</name>